<keyword evidence="4" id="KW-1185">Reference proteome</keyword>
<evidence type="ECO:0000256" key="1">
    <source>
        <dbReference type="SAM" id="MobiDB-lite"/>
    </source>
</evidence>
<evidence type="ECO:0000313" key="4">
    <source>
        <dbReference type="Proteomes" id="UP000266841"/>
    </source>
</evidence>
<organism evidence="3 4">
    <name type="scientific">Thalassiosira oceanica</name>
    <name type="common">Marine diatom</name>
    <dbReference type="NCBI Taxonomy" id="159749"/>
    <lineage>
        <taxon>Eukaryota</taxon>
        <taxon>Sar</taxon>
        <taxon>Stramenopiles</taxon>
        <taxon>Ochrophyta</taxon>
        <taxon>Bacillariophyta</taxon>
        <taxon>Coscinodiscophyceae</taxon>
        <taxon>Thalassiosirophycidae</taxon>
        <taxon>Thalassiosirales</taxon>
        <taxon>Thalassiosiraceae</taxon>
        <taxon>Thalassiosira</taxon>
    </lineage>
</organism>
<dbReference type="InterPro" id="IPR053159">
    <property type="entry name" value="Hybrid_Histidine_Kinase"/>
</dbReference>
<dbReference type="SUPFAM" id="SSF52540">
    <property type="entry name" value="P-loop containing nucleoside triphosphate hydrolases"/>
    <property type="match status" value="1"/>
</dbReference>
<reference evidence="3 4" key="1">
    <citation type="journal article" date="2012" name="Genome Biol.">
        <title>Genome and low-iron response of an oceanic diatom adapted to chronic iron limitation.</title>
        <authorList>
            <person name="Lommer M."/>
            <person name="Specht M."/>
            <person name="Roy A.S."/>
            <person name="Kraemer L."/>
            <person name="Andreson R."/>
            <person name="Gutowska M.A."/>
            <person name="Wolf J."/>
            <person name="Bergner S.V."/>
            <person name="Schilhabel M.B."/>
            <person name="Klostermeier U.C."/>
            <person name="Beiko R.G."/>
            <person name="Rosenstiel P."/>
            <person name="Hippler M."/>
            <person name="Laroche J."/>
        </authorList>
    </citation>
    <scope>NUCLEOTIDE SEQUENCE [LARGE SCALE GENOMIC DNA]</scope>
    <source>
        <strain evidence="3 4">CCMP1005</strain>
    </source>
</reference>
<dbReference type="eggNOG" id="ENOG502RUK6">
    <property type="taxonomic scope" value="Eukaryota"/>
</dbReference>
<feature type="domain" description="Orc1-like AAA ATPase" evidence="2">
    <location>
        <begin position="310"/>
        <end position="490"/>
    </location>
</feature>
<dbReference type="AlphaFoldDB" id="K0RBG6"/>
<gene>
    <name evidence="3" type="ORF">THAOC_29828</name>
</gene>
<dbReference type="Gene3D" id="3.40.50.300">
    <property type="entry name" value="P-loop containing nucleotide triphosphate hydrolases"/>
    <property type="match status" value="1"/>
</dbReference>
<evidence type="ECO:0000313" key="3">
    <source>
        <dbReference type="EMBL" id="EJK51038.1"/>
    </source>
</evidence>
<dbReference type="EMBL" id="AGNL01042334">
    <property type="protein sequence ID" value="EJK51038.1"/>
    <property type="molecule type" value="Genomic_DNA"/>
</dbReference>
<evidence type="ECO:0000259" key="2">
    <source>
        <dbReference type="Pfam" id="PF13191"/>
    </source>
</evidence>
<feature type="compositionally biased region" description="Basic and acidic residues" evidence="1">
    <location>
        <begin position="136"/>
        <end position="153"/>
    </location>
</feature>
<dbReference type="OrthoDB" id="47974at2759"/>
<dbReference type="PANTHER" id="PTHR43642">
    <property type="entry name" value="HYBRID SIGNAL TRANSDUCTION HISTIDINE KINASE G"/>
    <property type="match status" value="1"/>
</dbReference>
<feature type="region of interest" description="Disordered" evidence="1">
    <location>
        <begin position="136"/>
        <end position="168"/>
    </location>
</feature>
<name>K0RBG6_THAOC</name>
<dbReference type="InterPro" id="IPR041664">
    <property type="entry name" value="AAA_16"/>
</dbReference>
<sequence>MLGPAKMKEEDGRSLLSLRQWIWITTYDGSNISSRESVLRKTAVARGIALILRHIARTGIGRYGQDDQNVDPIFAALHQHVLGVKSNTLSDDTHVDNFTLEIIDGRPVVLSCMSPSVNLPLETGVTENAILHQRESLDTWADDRTSPTADDSRTSPTDAGHPPTTGMSNEEFDEVLAKLGDLLYKLYSGNPNLCATAAKEVNPIAFRKLNVDDDEGIEHRHKVRSTTATVPGQFDERHAQLKELGVPDAVACLVKDLLDVSLGDFRPDTSVTSIEEVCDELQLMVEKPEVFMFPSPIVEQPRLEIDTTMLYGREDEISRLFRVHDRIRETGESEVVLVEGYSGCGKTSLVISVIPHVVKAGGYFIGQKLDQFSSSPIALVLNAFDMLPPLVLEKCNQHEVESIKRDLGCIFGDQLASLVRLLPNAALLRTSTQSSTPSQLDGKLRIDYTLQLFARIISSRSRPIVLHLDDIQHADQYSLDLLRRILGDIKGYSSILFVGSFRSNELSEEHPVNGFTTKLERNGTPISNIHLGGIDLASVTALVSNSLRIVPRYCKDLSREVYRRTDGNPLFAIETLRSFAERGLLEYRLRQYRWCWDIDRIGDVKLSDNVSDLITLKIAALSDKNRQALKTLSCFGSSANHDILNTLSMELENLQLGCFDELVNSGLLNKNDAGYNFSHDKVLEAAVNLFTTGSERACFHRDIGRVLLDAFDKGNLDLHEMAILNEKAAASALQKADENSALHYSRNAMRHLSMNCWESERDLSIRVHLTHAKSAALNVFTSVVDGVVNEAKVAINKLLPYANAIDKMAALSLKSSILASSRQIQEALATIVGALSDLGETIPQTYDDKTLERLFARTLQNIRENSISEVSELKLASPNDIAVPITHFYYMAVHLCHLLHPNMLAIFACNLVIGLSALKLLERFSDADDQRVSVYGEYYGTIANFSTPFQLCCERLNHGKEIGLFHGNHMGAIWNGNFFLHSGLLAAIELSKLQKECKYQEGIVEGDKDQYFGTTAAYTDLVKNTLDILTGDKPFSGRIEGDWPCPGANVIRYEFLKKYHHSVRAFWTRDFSQCVWCTSFLEDMYKNLPTSIMIKFYGGLAGYCLSESETENSMIDVAIATMKEKEAKCAHNFRNKRLLLEAEKLSRAGEVEEADIAYLSAIEAACKARFVHEQGLACELAAAHYSRNGGEDGLRRDLLQQALECYKNWGCKPRVEYVAKMIAEL</sequence>
<dbReference type="InterPro" id="IPR027417">
    <property type="entry name" value="P-loop_NTPase"/>
</dbReference>
<comment type="caution">
    <text evidence="3">The sequence shown here is derived from an EMBL/GenBank/DDBJ whole genome shotgun (WGS) entry which is preliminary data.</text>
</comment>
<dbReference type="Proteomes" id="UP000266841">
    <property type="component" value="Unassembled WGS sequence"/>
</dbReference>
<proteinExistence type="predicted"/>
<dbReference type="Pfam" id="PF13191">
    <property type="entry name" value="AAA_16"/>
    <property type="match status" value="1"/>
</dbReference>
<protein>
    <recommendedName>
        <fullName evidence="2">Orc1-like AAA ATPase domain-containing protein</fullName>
    </recommendedName>
</protein>
<dbReference type="PANTHER" id="PTHR43642:SF1">
    <property type="entry name" value="HYBRID SIGNAL TRANSDUCTION HISTIDINE KINASE G"/>
    <property type="match status" value="1"/>
</dbReference>
<accession>K0RBG6</accession>